<sequence length="248" mass="26370">MPHVNIQSVSTSGHVHLPKKNVMEEPLPSQKQGSMEVNNSWSIFNFNAIRGKFNGISGTVLNFQNPLGLARLDTPQITTSASFLKKLIQKDETRGATVSKGKQVGAKVGATCLSIGMSSYSSSTTLRGTKNNADNSSTAAVTITSPSLVDLSAGLNPNEHTPNMETINTPSLGNANNLLPYEKVSGNLKGPHHNSLPIELQACNIGHLGTEDAMEKPLTSLPSSMELSPGRTTKRLSVIGPVLTHHEP</sequence>
<reference evidence="1 2" key="1">
    <citation type="journal article" date="2023" name="G3 (Bethesda)">
        <title>A chromosome-length genome assembly and annotation of blackberry (Rubus argutus, cv. 'Hillquist').</title>
        <authorList>
            <person name="Bruna T."/>
            <person name="Aryal R."/>
            <person name="Dudchenko O."/>
            <person name="Sargent D.J."/>
            <person name="Mead D."/>
            <person name="Buti M."/>
            <person name="Cavallini A."/>
            <person name="Hytonen T."/>
            <person name="Andres J."/>
            <person name="Pham M."/>
            <person name="Weisz D."/>
            <person name="Mascagni F."/>
            <person name="Usai G."/>
            <person name="Natali L."/>
            <person name="Bassil N."/>
            <person name="Fernandez G.E."/>
            <person name="Lomsadze A."/>
            <person name="Armour M."/>
            <person name="Olukolu B."/>
            <person name="Poorten T."/>
            <person name="Britton C."/>
            <person name="Davik J."/>
            <person name="Ashrafi H."/>
            <person name="Aiden E.L."/>
            <person name="Borodovsky M."/>
            <person name="Worthington M."/>
        </authorList>
    </citation>
    <scope>NUCLEOTIDE SEQUENCE [LARGE SCALE GENOMIC DNA]</scope>
    <source>
        <strain evidence="1">PI 553951</strain>
    </source>
</reference>
<evidence type="ECO:0000313" key="2">
    <source>
        <dbReference type="Proteomes" id="UP001457282"/>
    </source>
</evidence>
<evidence type="ECO:0000313" key="1">
    <source>
        <dbReference type="EMBL" id="KAK9942550.1"/>
    </source>
</evidence>
<dbReference type="AlphaFoldDB" id="A0AAW1Y2G1"/>
<accession>A0AAW1Y2G1</accession>
<gene>
    <name evidence="1" type="ORF">M0R45_008208</name>
</gene>
<dbReference type="Proteomes" id="UP001457282">
    <property type="component" value="Unassembled WGS sequence"/>
</dbReference>
<organism evidence="1 2">
    <name type="scientific">Rubus argutus</name>
    <name type="common">Southern blackberry</name>
    <dbReference type="NCBI Taxonomy" id="59490"/>
    <lineage>
        <taxon>Eukaryota</taxon>
        <taxon>Viridiplantae</taxon>
        <taxon>Streptophyta</taxon>
        <taxon>Embryophyta</taxon>
        <taxon>Tracheophyta</taxon>
        <taxon>Spermatophyta</taxon>
        <taxon>Magnoliopsida</taxon>
        <taxon>eudicotyledons</taxon>
        <taxon>Gunneridae</taxon>
        <taxon>Pentapetalae</taxon>
        <taxon>rosids</taxon>
        <taxon>fabids</taxon>
        <taxon>Rosales</taxon>
        <taxon>Rosaceae</taxon>
        <taxon>Rosoideae</taxon>
        <taxon>Rosoideae incertae sedis</taxon>
        <taxon>Rubus</taxon>
    </lineage>
</organism>
<keyword evidence="2" id="KW-1185">Reference proteome</keyword>
<proteinExistence type="predicted"/>
<name>A0AAW1Y2G1_RUBAR</name>
<protein>
    <submittedName>
        <fullName evidence="1">Uncharacterized protein</fullName>
    </submittedName>
</protein>
<comment type="caution">
    <text evidence="1">The sequence shown here is derived from an EMBL/GenBank/DDBJ whole genome shotgun (WGS) entry which is preliminary data.</text>
</comment>
<dbReference type="EMBL" id="JBEDUW010000002">
    <property type="protein sequence ID" value="KAK9942550.1"/>
    <property type="molecule type" value="Genomic_DNA"/>
</dbReference>